<dbReference type="Pfam" id="PF13499">
    <property type="entry name" value="EF-hand_7"/>
    <property type="match status" value="1"/>
</dbReference>
<dbReference type="SMART" id="SM00369">
    <property type="entry name" value="LRR_TYP"/>
    <property type="match status" value="9"/>
</dbReference>
<dbReference type="Gene3D" id="1.20.920.60">
    <property type="match status" value="1"/>
</dbReference>
<proteinExistence type="predicted"/>
<keyword evidence="1" id="KW-0433">Leucine-rich repeat</keyword>
<protein>
    <submittedName>
        <fullName evidence="5">MFHAS1 protein</fullName>
    </submittedName>
</protein>
<dbReference type="SUPFAM" id="SSF52058">
    <property type="entry name" value="L domain-like"/>
    <property type="match status" value="1"/>
</dbReference>
<dbReference type="SMART" id="SM00364">
    <property type="entry name" value="LRR_BAC"/>
    <property type="match status" value="8"/>
</dbReference>
<dbReference type="Pfam" id="PF13855">
    <property type="entry name" value="LRR_8"/>
    <property type="match status" value="2"/>
</dbReference>
<keyword evidence="6" id="KW-1185">Reference proteome</keyword>
<dbReference type="AlphaFoldDB" id="A0A812PQU9"/>
<comment type="caution">
    <text evidence="5">The sequence shown here is derived from an EMBL/GenBank/DDBJ whole genome shotgun (WGS) entry which is preliminary data.</text>
</comment>
<organism evidence="5 6">
    <name type="scientific">Symbiodinium necroappetens</name>
    <dbReference type="NCBI Taxonomy" id="1628268"/>
    <lineage>
        <taxon>Eukaryota</taxon>
        <taxon>Sar</taxon>
        <taxon>Alveolata</taxon>
        <taxon>Dinophyceae</taxon>
        <taxon>Suessiales</taxon>
        <taxon>Symbiodiniaceae</taxon>
        <taxon>Symbiodinium</taxon>
    </lineage>
</organism>
<dbReference type="FunFam" id="1.10.238.10:FF:000003">
    <property type="entry name" value="Calmodulin A"/>
    <property type="match status" value="1"/>
</dbReference>
<dbReference type="PROSITE" id="PS00018">
    <property type="entry name" value="EF_HAND_1"/>
    <property type="match status" value="2"/>
</dbReference>
<dbReference type="InterPro" id="IPR002048">
    <property type="entry name" value="EF_hand_dom"/>
</dbReference>
<dbReference type="InterPro" id="IPR001611">
    <property type="entry name" value="Leu-rich_rpt"/>
</dbReference>
<dbReference type="Proteomes" id="UP000601435">
    <property type="component" value="Unassembled WGS sequence"/>
</dbReference>
<dbReference type="PANTHER" id="PTHR48051">
    <property type="match status" value="1"/>
</dbReference>
<keyword evidence="2" id="KW-0677">Repeat</keyword>
<dbReference type="InterPro" id="IPR011992">
    <property type="entry name" value="EF-hand-dom_pair"/>
</dbReference>
<name>A0A812PQU9_9DINO</name>
<accession>A0A812PQU9</accession>
<dbReference type="PROSITE" id="PS50222">
    <property type="entry name" value="EF_HAND_2"/>
    <property type="match status" value="2"/>
</dbReference>
<dbReference type="EMBL" id="CAJNJA010015312">
    <property type="protein sequence ID" value="CAE7359723.1"/>
    <property type="molecule type" value="Genomic_DNA"/>
</dbReference>
<sequence>MAREFRLMNGDSVEGEGLEEETLKVWPAKVIIAQELKLQAQQVLLFDASGVLQDGDQLPMDGLIQIYIQEVEVSMEEFLAKARKKPADCAALSKLTVLAHLTALPKDVGESFPELTHLFLTNNHISSCPASLGSLKKLIQLELDGNQLTDLPESLQQLEALRGLKVDRNQFREIPREIPSMEKLEELSMCSNQLSRIPPLRQLQALKRLALAKNQLEELPSLELPSLTDLNLSQNRLQRLPEVMTLPELKHLDLSFNELQSLPDTLLAARQLKELLVNHNRLSSLPLQLGNLSELQDLNLSANVLRTLPETFMNLTQLQNVWLDKGQMRVLPDSSRAMLRVAATLYTSLEGELEPAAPKAAAPARRKVNDKEAEKAERIRAIFKSFDLNGDGLIDPSELRHVLRSIRDVGSALSDEMIETVLEQMDTNKDGLVNFEEFLSWLYGTRPSTEKQLLRRAVGILEAEGLPSEAAETSQGQSSLGLGPPSLLRLTSRALAEEAQAAVELLQEEELTALQSARDAKVKSLLEVLSLLMAGMVPGESSTGSSGPLAGVESLMEQPRYFLSACSSVLSWIDEGKLPEQNVESARAVKNSLSWPFLPETLADSGRPAAALCRWMVAIFAYFDAVENWEP</sequence>
<dbReference type="InterPro" id="IPR050216">
    <property type="entry name" value="LRR_domain-containing"/>
</dbReference>
<dbReference type="GO" id="GO:0005737">
    <property type="term" value="C:cytoplasm"/>
    <property type="evidence" value="ECO:0007669"/>
    <property type="project" value="TreeGrafter"/>
</dbReference>
<dbReference type="Gene3D" id="1.10.238.10">
    <property type="entry name" value="EF-hand"/>
    <property type="match status" value="1"/>
</dbReference>
<dbReference type="OrthoDB" id="277458at2759"/>
<evidence type="ECO:0000256" key="3">
    <source>
        <dbReference type="ARBA" id="ARBA00022837"/>
    </source>
</evidence>
<dbReference type="CDD" id="cd00051">
    <property type="entry name" value="EFh"/>
    <property type="match status" value="1"/>
</dbReference>
<dbReference type="InterPro" id="IPR003591">
    <property type="entry name" value="Leu-rich_rpt_typical-subtyp"/>
</dbReference>
<dbReference type="SMART" id="SM00054">
    <property type="entry name" value="EFh"/>
    <property type="match status" value="2"/>
</dbReference>
<dbReference type="Gene3D" id="3.80.10.10">
    <property type="entry name" value="Ribonuclease Inhibitor"/>
    <property type="match status" value="1"/>
</dbReference>
<dbReference type="PROSITE" id="PS51450">
    <property type="entry name" value="LRR"/>
    <property type="match status" value="4"/>
</dbReference>
<dbReference type="InterPro" id="IPR018247">
    <property type="entry name" value="EF_Hand_1_Ca_BS"/>
</dbReference>
<dbReference type="InterPro" id="IPR032675">
    <property type="entry name" value="LRR_dom_sf"/>
</dbReference>
<dbReference type="GO" id="GO:0005509">
    <property type="term" value="F:calcium ion binding"/>
    <property type="evidence" value="ECO:0007669"/>
    <property type="project" value="InterPro"/>
</dbReference>
<feature type="domain" description="EF-hand" evidence="4">
    <location>
        <begin position="374"/>
        <end position="409"/>
    </location>
</feature>
<dbReference type="SUPFAM" id="SSF47473">
    <property type="entry name" value="EF-hand"/>
    <property type="match status" value="1"/>
</dbReference>
<dbReference type="PANTHER" id="PTHR48051:SF1">
    <property type="entry name" value="RAS SUPPRESSOR PROTEIN 1"/>
    <property type="match status" value="1"/>
</dbReference>
<keyword evidence="3" id="KW-0106">Calcium</keyword>
<evidence type="ECO:0000256" key="2">
    <source>
        <dbReference type="ARBA" id="ARBA00022737"/>
    </source>
</evidence>
<evidence type="ECO:0000256" key="1">
    <source>
        <dbReference type="ARBA" id="ARBA00022614"/>
    </source>
</evidence>
<evidence type="ECO:0000313" key="6">
    <source>
        <dbReference type="Proteomes" id="UP000601435"/>
    </source>
</evidence>
<gene>
    <name evidence="5" type="primary">MFHAS1</name>
    <name evidence="5" type="ORF">SNEC2469_LOCUS9474</name>
</gene>
<evidence type="ECO:0000259" key="4">
    <source>
        <dbReference type="PROSITE" id="PS50222"/>
    </source>
</evidence>
<reference evidence="5" key="1">
    <citation type="submission" date="2021-02" db="EMBL/GenBank/DDBJ databases">
        <authorList>
            <person name="Dougan E. K."/>
            <person name="Rhodes N."/>
            <person name="Thang M."/>
            <person name="Chan C."/>
        </authorList>
    </citation>
    <scope>NUCLEOTIDE SEQUENCE</scope>
</reference>
<feature type="domain" description="EF-hand" evidence="4">
    <location>
        <begin position="413"/>
        <end position="448"/>
    </location>
</feature>
<evidence type="ECO:0000313" key="5">
    <source>
        <dbReference type="EMBL" id="CAE7359723.1"/>
    </source>
</evidence>